<evidence type="ECO:0000256" key="9">
    <source>
        <dbReference type="ARBA" id="ARBA00023167"/>
    </source>
</evidence>
<keyword evidence="10" id="KW-0677">Repeat</keyword>
<comment type="cofactor">
    <cofactor evidence="10">
        <name>Zn(2+)</name>
        <dbReference type="ChEBI" id="CHEBI:29105"/>
    </cofactor>
    <text evidence="10">Binds 1 zinc ion per subunit.</text>
</comment>
<dbReference type="STRING" id="98804.BTSPAZIEG_0016"/>
<dbReference type="GO" id="GO:0032259">
    <property type="term" value="P:methylation"/>
    <property type="evidence" value="ECO:0007669"/>
    <property type="project" value="UniProtKB-KW"/>
</dbReference>
<dbReference type="NCBIfam" id="NF003556">
    <property type="entry name" value="PRK05222.1"/>
    <property type="match status" value="1"/>
</dbReference>
<protein>
    <recommendedName>
        <fullName evidence="10">5-methyltetrahydropteroyltriglutamate--homocysteine methyltransferase</fullName>
        <ecNumber evidence="10">2.1.1.14</ecNumber>
    </recommendedName>
    <alternativeName>
        <fullName evidence="10">Cobalamin-independent methionine synthase</fullName>
    </alternativeName>
    <alternativeName>
        <fullName evidence="10">Methionine synthase, vitamin-B12 independent isozyme</fullName>
    </alternativeName>
</protein>
<evidence type="ECO:0000313" key="17">
    <source>
        <dbReference type="Proteomes" id="UP000243633"/>
    </source>
</evidence>
<feature type="domain" description="Cobalamin-independent methionine synthase MetE C-terminal/archaeal" evidence="14">
    <location>
        <begin position="431"/>
        <end position="752"/>
    </location>
</feature>
<dbReference type="AlphaFoldDB" id="A0A160SVP3"/>
<evidence type="ECO:0000256" key="4">
    <source>
        <dbReference type="ARBA" id="ARBA00022603"/>
    </source>
</evidence>
<dbReference type="Proteomes" id="UP000243633">
    <property type="component" value="Chromosome 1"/>
</dbReference>
<dbReference type="CDD" id="cd03311">
    <property type="entry name" value="CIMS_C_terminal_like"/>
    <property type="match status" value="1"/>
</dbReference>
<feature type="binding site" evidence="10">
    <location>
        <begin position="17"/>
        <end position="20"/>
    </location>
    <ligand>
        <name>5-methyltetrahydropteroyltri-L-glutamate</name>
        <dbReference type="ChEBI" id="CHEBI:58207"/>
    </ligand>
</feature>
<dbReference type="PATRIC" id="fig|98804.3.peg.15"/>
<evidence type="ECO:0000256" key="10">
    <source>
        <dbReference type="HAMAP-Rule" id="MF_00172"/>
    </source>
</evidence>
<evidence type="ECO:0000259" key="15">
    <source>
        <dbReference type="Pfam" id="PF08267"/>
    </source>
</evidence>
<dbReference type="GO" id="GO:0008270">
    <property type="term" value="F:zinc ion binding"/>
    <property type="evidence" value="ECO:0007669"/>
    <property type="project" value="InterPro"/>
</dbReference>
<dbReference type="EC" id="2.1.1.14" evidence="10"/>
<feature type="binding site" evidence="10">
    <location>
        <position position="118"/>
    </location>
    <ligand>
        <name>5-methyltetrahydropteroyltri-L-glutamate</name>
        <dbReference type="ChEBI" id="CHEBI:58207"/>
    </ligand>
</feature>
<feature type="domain" description="Cobalamin-independent methionine synthase MetE N-terminal" evidence="15">
    <location>
        <begin position="5"/>
        <end position="312"/>
    </location>
</feature>
<feature type="active site" description="Proton donor" evidence="10 13">
    <location>
        <position position="699"/>
    </location>
</feature>
<keyword evidence="6 10" id="KW-0808">Transferase</keyword>
<feature type="binding site" evidence="10 11">
    <location>
        <begin position="436"/>
        <end position="438"/>
    </location>
    <ligand>
        <name>L-methionine</name>
        <dbReference type="ChEBI" id="CHEBI:57844"/>
    </ligand>
</feature>
<evidence type="ECO:0000256" key="7">
    <source>
        <dbReference type="ARBA" id="ARBA00022723"/>
    </source>
</evidence>
<dbReference type="InterPro" id="IPR038071">
    <property type="entry name" value="UROD/MetE-like_sf"/>
</dbReference>
<dbReference type="EMBL" id="LN890285">
    <property type="protein sequence ID" value="CUR53007.1"/>
    <property type="molecule type" value="Genomic_DNA"/>
</dbReference>
<keyword evidence="4 10" id="KW-0489">Methyltransferase</keyword>
<keyword evidence="8 10" id="KW-0862">Zinc</keyword>
<evidence type="ECO:0000256" key="2">
    <source>
        <dbReference type="ARBA" id="ARBA00004681"/>
    </source>
</evidence>
<feature type="binding site" evidence="10 11">
    <location>
        <position position="489"/>
    </location>
    <ligand>
        <name>L-methionine</name>
        <dbReference type="ChEBI" id="CHEBI:57844"/>
    </ligand>
</feature>
<evidence type="ECO:0000256" key="8">
    <source>
        <dbReference type="ARBA" id="ARBA00022833"/>
    </source>
</evidence>
<dbReference type="Pfam" id="PF01717">
    <property type="entry name" value="Meth_synt_2"/>
    <property type="match status" value="1"/>
</dbReference>
<proteinExistence type="inferred from homology"/>
<dbReference type="Gene3D" id="3.20.20.210">
    <property type="match status" value="2"/>
</dbReference>
<comment type="cofactor">
    <cofactor evidence="12">
        <name>Zn(2+)</name>
        <dbReference type="ChEBI" id="CHEBI:29105"/>
    </cofactor>
    <text evidence="12">Binds 2 Zn(2+) ions per subunit.</text>
</comment>
<evidence type="ECO:0000256" key="13">
    <source>
        <dbReference type="PIRSR" id="PIRSR000382-3"/>
    </source>
</evidence>
<dbReference type="PIRSF" id="PIRSF000382">
    <property type="entry name" value="MeTrfase_B12_ind"/>
    <property type="match status" value="1"/>
</dbReference>
<dbReference type="NCBIfam" id="TIGR01371">
    <property type="entry name" value="met_syn_B12ind"/>
    <property type="match status" value="1"/>
</dbReference>
<dbReference type="InterPro" id="IPR002629">
    <property type="entry name" value="Met_Synth_C/arc"/>
</dbReference>
<feature type="binding site" evidence="11">
    <location>
        <position position="20"/>
    </location>
    <ligand>
        <name>5-methyltetrahydropteroyltri-L-glutamate</name>
        <dbReference type="ChEBI" id="CHEBI:58207"/>
    </ligand>
</feature>
<feature type="binding site" evidence="10">
    <location>
        <position position="670"/>
    </location>
    <ligand>
        <name>Zn(2+)</name>
        <dbReference type="ChEBI" id="CHEBI:29105"/>
        <note>catalytic</note>
    </ligand>
</feature>
<dbReference type="GO" id="GO:0003871">
    <property type="term" value="F:5-methyltetrahydropteroyltriglutamate-homocysteine S-methyltransferase activity"/>
    <property type="evidence" value="ECO:0007669"/>
    <property type="project" value="UniProtKB-UniRule"/>
</dbReference>
<dbReference type="UniPathway" id="UPA00051">
    <property type="reaction ID" value="UER00082"/>
</dbReference>
<evidence type="ECO:0000313" key="16">
    <source>
        <dbReference type="EMBL" id="CUR53007.1"/>
    </source>
</evidence>
<feature type="binding site" evidence="12">
    <location>
        <position position="648"/>
    </location>
    <ligand>
        <name>Zn(2+)</name>
        <dbReference type="ChEBI" id="CHEBI:29105"/>
        <label>1</label>
        <note>catalytic</note>
    </ligand>
</feature>
<keyword evidence="9 10" id="KW-0486">Methionine biosynthesis</keyword>
<keyword evidence="5 10" id="KW-0028">Amino-acid biosynthesis</keyword>
<feature type="binding site" evidence="10 11">
    <location>
        <begin position="436"/>
        <end position="438"/>
    </location>
    <ligand>
        <name>L-homocysteine</name>
        <dbReference type="ChEBI" id="CHEBI:58199"/>
    </ligand>
</feature>
<evidence type="ECO:0000256" key="6">
    <source>
        <dbReference type="ARBA" id="ARBA00022679"/>
    </source>
</evidence>
<feature type="binding site" evidence="10">
    <location>
        <position position="646"/>
    </location>
    <ligand>
        <name>Zn(2+)</name>
        <dbReference type="ChEBI" id="CHEBI:29105"/>
        <note>catalytic</note>
    </ligand>
</feature>
<evidence type="ECO:0000256" key="5">
    <source>
        <dbReference type="ARBA" id="ARBA00022605"/>
    </source>
</evidence>
<feature type="binding site" evidence="10 11">
    <location>
        <begin position="520"/>
        <end position="521"/>
    </location>
    <ligand>
        <name>5-methyltetrahydropteroyltri-L-glutamate</name>
        <dbReference type="ChEBI" id="CHEBI:58207"/>
    </ligand>
</feature>
<dbReference type="PANTHER" id="PTHR30519">
    <property type="entry name" value="5-METHYLTETRAHYDROPTEROYLTRIGLUTAMATE--HOMOCYSTEINE METHYLTRANSFERASE"/>
    <property type="match status" value="1"/>
</dbReference>
<keyword evidence="7 10" id="KW-0479">Metal-binding</keyword>
<dbReference type="InterPro" id="IPR006276">
    <property type="entry name" value="Cobalamin-indep_Met_synthase"/>
</dbReference>
<dbReference type="HAMAP" id="MF_00172">
    <property type="entry name" value="Meth_synth"/>
    <property type="match status" value="1"/>
</dbReference>
<feature type="binding site" evidence="10 11">
    <location>
        <position position="566"/>
    </location>
    <ligand>
        <name>5-methyltetrahydropteroyltri-L-glutamate</name>
        <dbReference type="ChEBI" id="CHEBI:58207"/>
    </ligand>
</feature>
<comment type="function">
    <text evidence="1 10">Catalyzes the transfer of a methyl group from 5-methyltetrahydrofolate to homocysteine resulting in methionine formation.</text>
</comment>
<feature type="binding site" evidence="10 11">
    <location>
        <position position="604"/>
    </location>
    <ligand>
        <name>L-methionine</name>
        <dbReference type="ChEBI" id="CHEBI:57844"/>
    </ligand>
</feature>
<reference evidence="17" key="1">
    <citation type="submission" date="2015-10" db="EMBL/GenBank/DDBJ databases">
        <authorList>
            <person name="Manzano-Marin A."/>
            <person name="Manzano-Marin A."/>
        </authorList>
    </citation>
    <scope>NUCLEOTIDE SEQUENCE [LARGE SCALE GENOMIC DNA]</scope>
    <source>
        <strain evidence="17">BTs</strain>
    </source>
</reference>
<feature type="binding site" evidence="10">
    <location>
        <position position="610"/>
    </location>
    <ligand>
        <name>5-methyltetrahydropteroyltri-L-glutamate</name>
        <dbReference type="ChEBI" id="CHEBI:58207"/>
    </ligand>
</feature>
<comment type="catalytic activity">
    <reaction evidence="10">
        <text>5-methyltetrahydropteroyltri-L-glutamate + L-homocysteine = tetrahydropteroyltri-L-glutamate + L-methionine</text>
        <dbReference type="Rhea" id="RHEA:21196"/>
        <dbReference type="ChEBI" id="CHEBI:57844"/>
        <dbReference type="ChEBI" id="CHEBI:58140"/>
        <dbReference type="ChEBI" id="CHEBI:58199"/>
        <dbReference type="ChEBI" id="CHEBI:58207"/>
        <dbReference type="EC" id="2.1.1.14"/>
    </reaction>
</comment>
<sequence length="760" mass="89243">MSIKNHILGFPRIGLKRELKFAQEKYWSGQCSLEKLLKVGRNIRKNNWKIQKENNLNFLTVGDFSWYDHVLTTSMMLGNIPKRHMSFNKKLTLDILFNVARGTKSTNETNGHASEMTKWFNTNYHYIVPEFYKDQNFSFSWKQILEEIDEAREFNLPIKVVLLSPVTYLWLGKVKGHRFNKLKLLPDLIKIYQKIFKEIQKKNITWIQIDEPILAFDLDESWKEAIYYTYKKFESFSKILLTTYFGSVLHNIKLISKLNIDGLHIDIVSEEPDLMILKKYIKPKCILSLGVINGRNIWRSDLFFWFNYIKKFLKFKKEIWISSSCSLLHVPIDLSLENNLKSSIKEWFSFAVQKCFEISLLTQAVNNKISSTQLIEWIKPLKKRKLSTLVHNSTTQLRIKKITQNLSITKRLNSYSIRQKIQQKLFNLPLLPLTTIGSFPQTEKIRKLRLDFKNQIITQNEYYTEIKKYIKYAISEQEKLDLDVLVHGEPERNDMVEYFSEYLEGFVFTEYGWVQSYGSRCVKPPIIIGDISRITPITIFWTKYAQSLTRKPVKGMLTGPVTILCWSFPREDLPYDIIAKQIACAIMDEVRELENSGINIIQIDEPALREGLPLRKSKHKQYLEWATEAFRLCTLNIKDSTQIHTHMCYCEFQDIMPSIVALDADVITIETSRSDIELLKFFKKFKYPNSIGPGVYDIHTPEIPKMQNIYKLLSQSLKNISHTKLWVNPDCGLKTRTWTETLLSLKNMVIAVKMLRKKIK</sequence>
<name>A0A160SVP3_BUCTT</name>
<feature type="binding site" evidence="12">
    <location>
        <position position="646"/>
    </location>
    <ligand>
        <name>Zn(2+)</name>
        <dbReference type="ChEBI" id="CHEBI:29105"/>
        <label>1</label>
        <note>catalytic</note>
    </ligand>
</feature>
<keyword evidence="17" id="KW-1185">Reference proteome</keyword>
<dbReference type="InterPro" id="IPR013215">
    <property type="entry name" value="Cbl-indep_Met_Synth_N"/>
</dbReference>
<evidence type="ECO:0000256" key="3">
    <source>
        <dbReference type="ARBA" id="ARBA00009553"/>
    </source>
</evidence>
<feature type="binding site" evidence="12">
    <location>
        <position position="731"/>
    </location>
    <ligand>
        <name>Zn(2+)</name>
        <dbReference type="ChEBI" id="CHEBI:29105"/>
        <label>1</label>
        <note>catalytic</note>
    </ligand>
</feature>
<feature type="binding site" evidence="10">
    <location>
        <position position="731"/>
    </location>
    <ligand>
        <name>Zn(2+)</name>
        <dbReference type="ChEBI" id="CHEBI:29105"/>
        <note>catalytic</note>
    </ligand>
</feature>
<evidence type="ECO:0000259" key="14">
    <source>
        <dbReference type="Pfam" id="PF01717"/>
    </source>
</evidence>
<dbReference type="CDD" id="cd03312">
    <property type="entry name" value="CIMS_N_terminal_like"/>
    <property type="match status" value="1"/>
</dbReference>
<evidence type="ECO:0000256" key="12">
    <source>
        <dbReference type="PIRSR" id="PIRSR000382-2"/>
    </source>
</evidence>
<accession>A0A160SVP3</accession>
<feature type="binding site" evidence="12">
    <location>
        <position position="670"/>
    </location>
    <ligand>
        <name>Zn(2+)</name>
        <dbReference type="ChEBI" id="CHEBI:29105"/>
        <label>1</label>
        <note>catalytic</note>
    </ligand>
</feature>
<feature type="binding site" evidence="10">
    <location>
        <position position="489"/>
    </location>
    <ligand>
        <name>L-homocysteine</name>
        <dbReference type="ChEBI" id="CHEBI:58199"/>
    </ligand>
</feature>
<dbReference type="GO" id="GO:0009086">
    <property type="term" value="P:methionine biosynthetic process"/>
    <property type="evidence" value="ECO:0007669"/>
    <property type="project" value="UniProtKB-UniRule"/>
</dbReference>
<evidence type="ECO:0000256" key="1">
    <source>
        <dbReference type="ARBA" id="ARBA00002777"/>
    </source>
</evidence>
<organism evidence="16 17">
    <name type="scientific">Buchnera aphidicola subsp. Tuberolachnus salignus</name>
    <dbReference type="NCBI Taxonomy" id="98804"/>
    <lineage>
        <taxon>Bacteria</taxon>
        <taxon>Pseudomonadati</taxon>
        <taxon>Pseudomonadota</taxon>
        <taxon>Gammaproteobacteria</taxon>
        <taxon>Enterobacterales</taxon>
        <taxon>Erwiniaceae</taxon>
        <taxon>Buchnera</taxon>
    </lineage>
</organism>
<dbReference type="OrthoDB" id="244285at2"/>
<comment type="pathway">
    <text evidence="2 10">Amino-acid biosynthesis; L-methionine biosynthesis via de novo pathway; L-methionine from L-homocysteine (MetE route): step 1/1.</text>
</comment>
<comment type="similarity">
    <text evidence="3 10">Belongs to the vitamin-B12 independent methionine synthase family.</text>
</comment>
<dbReference type="RefSeq" id="WP_075472264.1">
    <property type="nucleotide sequence ID" value="NZ_CP135003.1"/>
</dbReference>
<feature type="binding site" evidence="11">
    <location>
        <position position="123"/>
    </location>
    <ligand>
        <name>5-methyltetrahydropteroyltri-L-glutamate</name>
        <dbReference type="ChEBI" id="CHEBI:58207"/>
    </ligand>
</feature>
<dbReference type="Pfam" id="PF08267">
    <property type="entry name" value="Meth_synt_1"/>
    <property type="match status" value="1"/>
</dbReference>
<dbReference type="SUPFAM" id="SSF51726">
    <property type="entry name" value="UROD/MetE-like"/>
    <property type="match status" value="2"/>
</dbReference>
<gene>
    <name evidence="10 16" type="primary">metE</name>
    <name evidence="16" type="ORF">BTSPAZIEG_0016</name>
</gene>
<feature type="binding site" evidence="10">
    <location>
        <position position="648"/>
    </location>
    <ligand>
        <name>Zn(2+)</name>
        <dbReference type="ChEBI" id="CHEBI:29105"/>
        <note>catalytic</note>
    </ligand>
</feature>
<feature type="binding site" evidence="10 11">
    <location>
        <position position="604"/>
    </location>
    <ligand>
        <name>L-homocysteine</name>
        <dbReference type="ChEBI" id="CHEBI:58199"/>
    </ligand>
</feature>
<evidence type="ECO:0000256" key="11">
    <source>
        <dbReference type="PIRSR" id="PIRSR000382-1"/>
    </source>
</evidence>